<keyword evidence="2" id="KW-1185">Reference proteome</keyword>
<protein>
    <submittedName>
        <fullName evidence="1">Uncharacterized protein</fullName>
    </submittedName>
</protein>
<dbReference type="Proteomes" id="UP000436138">
    <property type="component" value="Chromosome"/>
</dbReference>
<dbReference type="KEGG" id="sbro:GQF42_20010"/>
<sequence>MFSAPDDATAQRMRTARAFACATLMLAARVRQTLGHVLDTPAARVAELTICAQILQAADRTPFYKELVGPVKEYLGTTYERTA</sequence>
<dbReference type="AlphaFoldDB" id="A0A6I6N4D6"/>
<dbReference type="EMBL" id="CP047020">
    <property type="protein sequence ID" value="QHA05271.1"/>
    <property type="molecule type" value="Genomic_DNA"/>
</dbReference>
<evidence type="ECO:0000313" key="1">
    <source>
        <dbReference type="EMBL" id="QHA05271.1"/>
    </source>
</evidence>
<accession>A0A6I6N4D6</accession>
<evidence type="ECO:0000313" key="2">
    <source>
        <dbReference type="Proteomes" id="UP000436138"/>
    </source>
</evidence>
<name>A0A6I6N4D6_9ACTN</name>
<proteinExistence type="predicted"/>
<reference evidence="1 2" key="1">
    <citation type="submission" date="2019-12" db="EMBL/GenBank/DDBJ databases">
        <title>Streptomyces sp. strain T44 isolated from rhizosphere soil of Broussonetia papyrifera.</title>
        <authorList>
            <person name="Mo P."/>
        </authorList>
    </citation>
    <scope>NUCLEOTIDE SEQUENCE [LARGE SCALE GENOMIC DNA]</scope>
    <source>
        <strain evidence="1 2">T44</strain>
    </source>
</reference>
<dbReference type="RefSeq" id="WP_158921802.1">
    <property type="nucleotide sequence ID" value="NZ_CP047020.1"/>
</dbReference>
<gene>
    <name evidence="1" type="ORF">GQF42_20010</name>
</gene>
<organism evidence="1 2">
    <name type="scientific">Streptomyces broussonetiae</name>
    <dbReference type="NCBI Taxonomy" id="2686304"/>
    <lineage>
        <taxon>Bacteria</taxon>
        <taxon>Bacillati</taxon>
        <taxon>Actinomycetota</taxon>
        <taxon>Actinomycetes</taxon>
        <taxon>Kitasatosporales</taxon>
        <taxon>Streptomycetaceae</taxon>
        <taxon>Streptomyces</taxon>
    </lineage>
</organism>